<dbReference type="Gene3D" id="1.20.1050.60">
    <property type="entry name" value="alpha-1,2-mannosidase"/>
    <property type="match status" value="1"/>
</dbReference>
<dbReference type="NCBIfam" id="TIGR01180">
    <property type="entry name" value="aman2_put"/>
    <property type="match status" value="1"/>
</dbReference>
<dbReference type="Pfam" id="PF17678">
    <property type="entry name" value="Glyco_hydro_92N"/>
    <property type="match status" value="1"/>
</dbReference>
<dbReference type="InterPro" id="IPR008928">
    <property type="entry name" value="6-hairpin_glycosidase_sf"/>
</dbReference>
<name>A0ABV6QKQ1_9ACTN</name>
<evidence type="ECO:0000313" key="4">
    <source>
        <dbReference type="Proteomes" id="UP001589890"/>
    </source>
</evidence>
<dbReference type="InterPro" id="IPR041371">
    <property type="entry name" value="GH92_N"/>
</dbReference>
<dbReference type="Proteomes" id="UP001589890">
    <property type="component" value="Unassembled WGS sequence"/>
</dbReference>
<feature type="domain" description="Glycosyl hydrolase family 92 N-terminal" evidence="2">
    <location>
        <begin position="42"/>
        <end position="267"/>
    </location>
</feature>
<protein>
    <submittedName>
        <fullName evidence="3">GH92 family glycosyl hydrolase</fullName>
    </submittedName>
</protein>
<keyword evidence="3" id="KW-0378">Hydrolase</keyword>
<dbReference type="Pfam" id="PF07971">
    <property type="entry name" value="Glyco_hydro_92"/>
    <property type="match status" value="1"/>
</dbReference>
<dbReference type="PANTHER" id="PTHR12143">
    <property type="entry name" value="PEPTIDE N-GLYCANASE PNGASE -RELATED"/>
    <property type="match status" value="1"/>
</dbReference>
<dbReference type="EMBL" id="JBHLTC010000018">
    <property type="protein sequence ID" value="MFC0625211.1"/>
    <property type="molecule type" value="Genomic_DNA"/>
</dbReference>
<evidence type="ECO:0000259" key="1">
    <source>
        <dbReference type="Pfam" id="PF07971"/>
    </source>
</evidence>
<dbReference type="GO" id="GO:0016787">
    <property type="term" value="F:hydrolase activity"/>
    <property type="evidence" value="ECO:0007669"/>
    <property type="project" value="UniProtKB-KW"/>
</dbReference>
<dbReference type="InterPro" id="IPR012939">
    <property type="entry name" value="Glyco_hydro_92"/>
</dbReference>
<dbReference type="Gene3D" id="1.20.1610.10">
    <property type="entry name" value="alpha-1,2-mannosidases domains"/>
    <property type="match status" value="1"/>
</dbReference>
<dbReference type="Gene3D" id="3.30.2080.10">
    <property type="entry name" value="GH92 mannosidase domain"/>
    <property type="match status" value="1"/>
</dbReference>
<evidence type="ECO:0000259" key="2">
    <source>
        <dbReference type="Pfam" id="PF17678"/>
    </source>
</evidence>
<gene>
    <name evidence="3" type="ORF">ACFFGN_14125</name>
</gene>
<dbReference type="PANTHER" id="PTHR12143:SF39">
    <property type="entry name" value="SECRETED PROTEIN"/>
    <property type="match status" value="1"/>
</dbReference>
<dbReference type="InterPro" id="IPR014718">
    <property type="entry name" value="GH-type_carb-bd"/>
</dbReference>
<proteinExistence type="predicted"/>
<organism evidence="3 4">
    <name type="scientific">Kribbella deserti</name>
    <dbReference type="NCBI Taxonomy" id="1926257"/>
    <lineage>
        <taxon>Bacteria</taxon>
        <taxon>Bacillati</taxon>
        <taxon>Actinomycetota</taxon>
        <taxon>Actinomycetes</taxon>
        <taxon>Propionibacteriales</taxon>
        <taxon>Kribbellaceae</taxon>
        <taxon>Kribbella</taxon>
    </lineage>
</organism>
<feature type="domain" description="Glycosyl hydrolase family 92" evidence="1">
    <location>
        <begin position="274"/>
        <end position="732"/>
    </location>
</feature>
<comment type="caution">
    <text evidence="3">The sequence shown here is derived from an EMBL/GenBank/DDBJ whole genome shotgun (WGS) entry which is preliminary data.</text>
</comment>
<evidence type="ECO:0000313" key="3">
    <source>
        <dbReference type="EMBL" id="MFC0625211.1"/>
    </source>
</evidence>
<dbReference type="RefSeq" id="WP_380047388.1">
    <property type="nucleotide sequence ID" value="NZ_JBHLTC010000018.1"/>
</dbReference>
<dbReference type="Gene3D" id="2.70.98.10">
    <property type="match status" value="1"/>
</dbReference>
<accession>A0ABV6QKQ1</accession>
<dbReference type="InterPro" id="IPR005887">
    <property type="entry name" value="GH92_a_mannosidase_put"/>
</dbReference>
<sequence>MTTQWSRRVVALLGALVVGSTGSSVPGAVARVSALVADPAGLVNPMIGTMHQPGQVGNAGGTFPGPSAPFGQVQWGPDTSPRFPGGGYDYSATALGGFGMTRMSGAGCHAYGDLPFLPITGTVPANKDDATVGFKHTNETARVGYYGLLMNNNVRVELTTSLRAGLGRFTFPAGVAATMLLKGSGGAAASEGDINAVSTTEVTGWTGAGAFCARKDQHYKLYYAVKFDKAFSAPTVWPGKWPWVTGDGGMALTFPAGTVVKAKVGISFVSVANAQANRDTMATWDLAAVEATTKTAWNNLLTGIQIGGGTLDQQKTFYTALYHSLLHPNVFSDSNGQYIGFDKVVRTLPAGQSFFYANFSGWDTYRTQIQLTALVAPSQTSDMVRSLLLNYDHSGRLPKWPVANGESYMMVGDPAIPIIASAYAFGARNFDATKALNAMIDQATGRSDIRPGNGYLDTHGYLPTDGGFDCCHHYGTVSTSLEYNIADFALSAFAKARGNSAAEAKFLGRAQGWQYLLNPQSGFMQPRRSTGAWKENFDPTVFDQADWAEGNAWKYTPMVPFNAQGLIAAKGGPVPMNQYLDTHFQTLNQIPGSSAWMGNEPSFGTPWLYAYTGAPYKTQQVVRRVQNELFGNRIDGLAGNDDLGSLSSWYVWSALGFYPAVPGTADLVLGSPLFPETVIRLQGGKSLRINAPAATAATPYVQSMTVNGATWDKAFLAPGLISDGGLVDVVLGAQPNTAWAVNGKPPSYGADAMAVADSTGTSHDAAPGESNYDAFGSGYSVEALAAKGFVPGSKVVAGGIGYTWPNVGAGQPDNAIAAGQTLQVASPPGANRIGILGSAEGNSAGVSGQALIRYSDGTSQAVELGFSDWTLAGGTAAVRPDNQIAADMSYRNNYWAGGPEQVRTYLYSTSFAIDPAKTVVGVQLPAPAAPGRLHVFDVGFAGHRDNAGISDDTKLGTADYDNGAASYSRQALVAAGISPGGQVVRDGVTYTWPGTAAGDRDNYVAAGQTVPVAPKAGATKLGLLGSAEGWPTGVSGQATIVYTDGTRQAVTIGLTDWTRGGGTEAVGHGNSVVATMPYRNWTPFGRQTITTYLYAETVPLATGKTAAAIVLPPPSGGFGRMHVYAVAAG</sequence>
<keyword evidence="4" id="KW-1185">Reference proteome</keyword>
<dbReference type="SUPFAM" id="SSF48208">
    <property type="entry name" value="Six-hairpin glycosidases"/>
    <property type="match status" value="1"/>
</dbReference>
<dbReference type="InterPro" id="IPR050883">
    <property type="entry name" value="PNGase"/>
</dbReference>
<reference evidence="3 4" key="1">
    <citation type="submission" date="2024-09" db="EMBL/GenBank/DDBJ databases">
        <authorList>
            <person name="Sun Q."/>
            <person name="Mori K."/>
        </authorList>
    </citation>
    <scope>NUCLEOTIDE SEQUENCE [LARGE SCALE GENOMIC DNA]</scope>
    <source>
        <strain evidence="3 4">CGMCC 1.15906</strain>
    </source>
</reference>